<feature type="compositionally biased region" description="Low complexity" evidence="6">
    <location>
        <begin position="134"/>
        <end position="149"/>
    </location>
</feature>
<evidence type="ECO:0000256" key="3">
    <source>
        <dbReference type="ARBA" id="ARBA00022771"/>
    </source>
</evidence>
<proteinExistence type="predicted"/>
<dbReference type="GO" id="GO:0008270">
    <property type="term" value="F:zinc ion binding"/>
    <property type="evidence" value="ECO:0007669"/>
    <property type="project" value="UniProtKB-KW"/>
</dbReference>
<dbReference type="InterPro" id="IPR001164">
    <property type="entry name" value="ArfGAP_dom"/>
</dbReference>
<keyword evidence="2" id="KW-0479">Metal-binding</keyword>
<dbReference type="PANTHER" id="PTHR46395">
    <property type="entry name" value="ADP-RIBOSYLATION FACTOR GTPASE-ACTIVATING PROTEIN 1"/>
    <property type="match status" value="1"/>
</dbReference>
<dbReference type="Gene3D" id="1.10.220.150">
    <property type="entry name" value="Arf GTPase activating protein"/>
    <property type="match status" value="1"/>
</dbReference>
<feature type="compositionally biased region" description="Gly residues" evidence="6">
    <location>
        <begin position="150"/>
        <end position="160"/>
    </location>
</feature>
<dbReference type="SUPFAM" id="SSF57863">
    <property type="entry name" value="ArfGap/RecO-like zinc finger"/>
    <property type="match status" value="1"/>
</dbReference>
<feature type="region of interest" description="Disordered" evidence="6">
    <location>
        <begin position="377"/>
        <end position="491"/>
    </location>
</feature>
<keyword evidence="1" id="KW-0343">GTPase activation</keyword>
<dbReference type="EMBL" id="KQ474073">
    <property type="protein sequence ID" value="KPV78176.1"/>
    <property type="molecule type" value="Genomic_DNA"/>
</dbReference>
<organism evidence="8 9">
    <name type="scientific">Rhodotorula graminis (strain WP1)</name>
    <dbReference type="NCBI Taxonomy" id="578459"/>
    <lineage>
        <taxon>Eukaryota</taxon>
        <taxon>Fungi</taxon>
        <taxon>Dikarya</taxon>
        <taxon>Basidiomycota</taxon>
        <taxon>Pucciniomycotina</taxon>
        <taxon>Microbotryomycetes</taxon>
        <taxon>Sporidiobolales</taxon>
        <taxon>Sporidiobolaceae</taxon>
        <taxon>Rhodotorula</taxon>
    </lineage>
</organism>
<dbReference type="InterPro" id="IPR037278">
    <property type="entry name" value="ARFGAP/RecO"/>
</dbReference>
<dbReference type="CDD" id="cd08830">
    <property type="entry name" value="ArfGap_ArfGap1"/>
    <property type="match status" value="1"/>
</dbReference>
<dbReference type="PROSITE" id="PS50115">
    <property type="entry name" value="ARFGAP"/>
    <property type="match status" value="1"/>
</dbReference>
<dbReference type="InterPro" id="IPR038508">
    <property type="entry name" value="ArfGAP_dom_sf"/>
</dbReference>
<feature type="compositionally biased region" description="Gly residues" evidence="6">
    <location>
        <begin position="230"/>
        <end position="260"/>
    </location>
</feature>
<dbReference type="PRINTS" id="PR00405">
    <property type="entry name" value="REVINTRACTNG"/>
</dbReference>
<evidence type="ECO:0000256" key="1">
    <source>
        <dbReference type="ARBA" id="ARBA00022468"/>
    </source>
</evidence>
<evidence type="ECO:0000313" key="9">
    <source>
        <dbReference type="Proteomes" id="UP000053890"/>
    </source>
</evidence>
<dbReference type="GO" id="GO:0005096">
    <property type="term" value="F:GTPase activator activity"/>
    <property type="evidence" value="ECO:0007669"/>
    <property type="project" value="UniProtKB-KW"/>
</dbReference>
<dbReference type="GO" id="GO:0000139">
    <property type="term" value="C:Golgi membrane"/>
    <property type="evidence" value="ECO:0007669"/>
    <property type="project" value="TreeGrafter"/>
</dbReference>
<dbReference type="GO" id="GO:0032012">
    <property type="term" value="P:regulation of ARF protein signal transduction"/>
    <property type="evidence" value="ECO:0007669"/>
    <property type="project" value="TreeGrafter"/>
</dbReference>
<evidence type="ECO:0000256" key="5">
    <source>
        <dbReference type="PROSITE-ProRule" id="PRU00288"/>
    </source>
</evidence>
<dbReference type="Pfam" id="PF01412">
    <property type="entry name" value="ArfGap"/>
    <property type="match status" value="1"/>
</dbReference>
<keyword evidence="4" id="KW-0862">Zinc</keyword>
<reference evidence="8 9" key="1">
    <citation type="journal article" date="2015" name="Front. Microbiol.">
        <title>Genome sequence of the plant growth promoting endophytic yeast Rhodotorula graminis WP1.</title>
        <authorList>
            <person name="Firrincieli A."/>
            <person name="Otillar R."/>
            <person name="Salamov A."/>
            <person name="Schmutz J."/>
            <person name="Khan Z."/>
            <person name="Redman R.S."/>
            <person name="Fleck N.D."/>
            <person name="Lindquist E."/>
            <person name="Grigoriev I.V."/>
            <person name="Doty S.L."/>
        </authorList>
    </citation>
    <scope>NUCLEOTIDE SEQUENCE [LARGE SCALE GENOMIC DNA]</scope>
    <source>
        <strain evidence="8 9">WP1</strain>
    </source>
</reference>
<feature type="compositionally biased region" description="Low complexity" evidence="6">
    <location>
        <begin position="458"/>
        <end position="479"/>
    </location>
</feature>
<dbReference type="GeneID" id="28979250"/>
<evidence type="ECO:0000256" key="2">
    <source>
        <dbReference type="ARBA" id="ARBA00022723"/>
    </source>
</evidence>
<dbReference type="OrthoDB" id="983479at2759"/>
<dbReference type="OMA" id="HPQWCSL"/>
<feature type="compositionally biased region" description="Gly residues" evidence="6">
    <location>
        <begin position="188"/>
        <end position="197"/>
    </location>
</feature>
<keyword evidence="9" id="KW-1185">Reference proteome</keyword>
<keyword evidence="3 5" id="KW-0863">Zinc-finger</keyword>
<name>A0A194SF40_RHOGW</name>
<protein>
    <recommendedName>
        <fullName evidence="7">Arf-GAP domain-containing protein</fullName>
    </recommendedName>
</protein>
<dbReference type="RefSeq" id="XP_018274225.1">
    <property type="nucleotide sequence ID" value="XM_018418803.1"/>
</dbReference>
<accession>A0A194SF40</accession>
<evidence type="ECO:0000313" key="8">
    <source>
        <dbReference type="EMBL" id="KPV78176.1"/>
    </source>
</evidence>
<sequence length="491" mass="49531">MAYEYDTKGVLLEWMKDGANKTCVECATPHPQWCSLSLGVSLCLACSGTHRSLGSHLSFVRSLTMDKWTDKQIERMKKGGNSRCKEFFEANGQPFMSLPMTEKYNTHVAAMYRDKLVCDAEGRPWIPSDPPAPTTTSSSSSSPSPSYGGSSNGAGGGGGLRKPRLGALSSSSASSPRSGSPSSSSHGGAPGGGGGDQGARPTKAQNEDFFSRMGAANEGRPEHLPPSQGGRYGGFGGGGGPSGGAGGAGRGGGGGGGGGAANPLSSRNLPGLDDLRDDPVGALGKGWEFLGAALGAVGKTVNESVLQPTLERAHDPALQSHLSTLSTKALSHLSTVTRAGGQALSTTLDSSSTFLRTQAGVDVGDLGARYVDRATGRGAGEGYGSVGEASAPGGHSASEPGRGDFFGDYGVGGPSGGSPELGRSRLDGPAQDKGGGLREAPTAPAPAPQVTGSWADLAPQAAARKAAAAAKAQTGPAAATKKKDEDEWESW</sequence>
<evidence type="ECO:0000256" key="6">
    <source>
        <dbReference type="SAM" id="MobiDB-lite"/>
    </source>
</evidence>
<feature type="domain" description="Arf-GAP" evidence="7">
    <location>
        <begin position="8"/>
        <end position="125"/>
    </location>
</feature>
<gene>
    <name evidence="8" type="ORF">RHOBADRAFT_65870</name>
</gene>
<feature type="compositionally biased region" description="Low complexity" evidence="6">
    <location>
        <begin position="166"/>
        <end position="187"/>
    </location>
</feature>
<dbReference type="SMART" id="SM00105">
    <property type="entry name" value="ArfGap"/>
    <property type="match status" value="1"/>
</dbReference>
<dbReference type="STRING" id="578459.A0A194SF40"/>
<dbReference type="PANTHER" id="PTHR46395:SF1">
    <property type="entry name" value="ADP-RIBOSYLATION FACTOR GTPASE-ACTIVATING PROTEIN 1"/>
    <property type="match status" value="1"/>
</dbReference>
<evidence type="ECO:0000256" key="4">
    <source>
        <dbReference type="ARBA" id="ARBA00022833"/>
    </source>
</evidence>
<feature type="region of interest" description="Disordered" evidence="6">
    <location>
        <begin position="123"/>
        <end position="280"/>
    </location>
</feature>
<dbReference type="Proteomes" id="UP000053890">
    <property type="component" value="Unassembled WGS sequence"/>
</dbReference>
<dbReference type="GO" id="GO:0030100">
    <property type="term" value="P:regulation of endocytosis"/>
    <property type="evidence" value="ECO:0007669"/>
    <property type="project" value="TreeGrafter"/>
</dbReference>
<evidence type="ECO:0000259" key="7">
    <source>
        <dbReference type="PROSITE" id="PS50115"/>
    </source>
</evidence>
<dbReference type="AlphaFoldDB" id="A0A194SF40"/>